<dbReference type="InterPro" id="IPR000522">
    <property type="entry name" value="ABC_transptr_permease_BtuC"/>
</dbReference>
<dbReference type="GO" id="GO:0005886">
    <property type="term" value="C:plasma membrane"/>
    <property type="evidence" value="ECO:0007669"/>
    <property type="project" value="UniProtKB-SubCell"/>
</dbReference>
<keyword evidence="3" id="KW-0813">Transport</keyword>
<comment type="similarity">
    <text evidence="2">Belongs to the binding-protein-dependent transport system permease family. FecCD subfamily.</text>
</comment>
<evidence type="ECO:0000256" key="5">
    <source>
        <dbReference type="ARBA" id="ARBA00022692"/>
    </source>
</evidence>
<dbReference type="Pfam" id="PF01032">
    <property type="entry name" value="FecCD"/>
    <property type="match status" value="1"/>
</dbReference>
<keyword evidence="5 8" id="KW-0812">Transmembrane</keyword>
<dbReference type="eggNOG" id="COG4779">
    <property type="taxonomic scope" value="Bacteria"/>
</dbReference>
<evidence type="ECO:0000256" key="3">
    <source>
        <dbReference type="ARBA" id="ARBA00022448"/>
    </source>
</evidence>
<feature type="transmembrane region" description="Helical" evidence="8">
    <location>
        <begin position="34"/>
        <end position="54"/>
    </location>
</feature>
<keyword evidence="10" id="KW-1185">Reference proteome</keyword>
<evidence type="ECO:0000256" key="4">
    <source>
        <dbReference type="ARBA" id="ARBA00022475"/>
    </source>
</evidence>
<feature type="transmembrane region" description="Helical" evidence="8">
    <location>
        <begin position="263"/>
        <end position="289"/>
    </location>
</feature>
<dbReference type="CDD" id="cd06550">
    <property type="entry name" value="TM_ABC_iron-siderophores_like"/>
    <property type="match status" value="1"/>
</dbReference>
<dbReference type="STRING" id="396014.BF93_11745"/>
<dbReference type="EMBL" id="JDYK01000003">
    <property type="protein sequence ID" value="EWS82286.1"/>
    <property type="molecule type" value="Genomic_DNA"/>
</dbReference>
<keyword evidence="4" id="KW-1003">Cell membrane</keyword>
<feature type="transmembrane region" description="Helical" evidence="8">
    <location>
        <begin position="170"/>
        <end position="193"/>
    </location>
</feature>
<dbReference type="AlphaFoldDB" id="Z9JWV8"/>
<evidence type="ECO:0000256" key="7">
    <source>
        <dbReference type="ARBA" id="ARBA00023136"/>
    </source>
</evidence>
<dbReference type="GO" id="GO:0033214">
    <property type="term" value="P:siderophore-iron import into cell"/>
    <property type="evidence" value="ECO:0007669"/>
    <property type="project" value="TreeGrafter"/>
</dbReference>
<dbReference type="RefSeq" id="WP_232226188.1">
    <property type="nucleotide sequence ID" value="NZ_KK069989.1"/>
</dbReference>
<reference evidence="9 10" key="1">
    <citation type="submission" date="2014-02" db="EMBL/GenBank/DDBJ databases">
        <title>Genome sequence of Brachybacterium phenoliresistens strain W13A50.</title>
        <authorList>
            <person name="Wang X."/>
        </authorList>
    </citation>
    <scope>NUCLEOTIDE SEQUENCE [LARGE SCALE GENOMIC DNA]</scope>
    <source>
        <strain evidence="9 10">W13A50</strain>
    </source>
</reference>
<comment type="caution">
    <text evidence="9">The sequence shown here is derived from an EMBL/GenBank/DDBJ whole genome shotgun (WGS) entry which is preliminary data.</text>
</comment>
<dbReference type="Proteomes" id="UP000023067">
    <property type="component" value="Unassembled WGS sequence"/>
</dbReference>
<keyword evidence="7 8" id="KW-0472">Membrane</keyword>
<accession>Z9JWV8</accession>
<organism evidence="9 10">
    <name type="scientific">Brachybacterium phenoliresistens</name>
    <dbReference type="NCBI Taxonomy" id="396014"/>
    <lineage>
        <taxon>Bacteria</taxon>
        <taxon>Bacillati</taxon>
        <taxon>Actinomycetota</taxon>
        <taxon>Actinomycetes</taxon>
        <taxon>Micrococcales</taxon>
        <taxon>Dermabacteraceae</taxon>
        <taxon>Brachybacterium</taxon>
    </lineage>
</organism>
<dbReference type="PANTHER" id="PTHR30472">
    <property type="entry name" value="FERRIC ENTEROBACTIN TRANSPORT SYSTEM PERMEASE PROTEIN"/>
    <property type="match status" value="1"/>
</dbReference>
<comment type="subcellular location">
    <subcellularLocation>
        <location evidence="1">Cell membrane</location>
        <topology evidence="1">Multi-pass membrane protein</topology>
    </subcellularLocation>
</comment>
<feature type="transmembrane region" description="Helical" evidence="8">
    <location>
        <begin position="143"/>
        <end position="163"/>
    </location>
</feature>
<dbReference type="PATRIC" id="fig|396014.3.peg.854"/>
<dbReference type="GO" id="GO:0022857">
    <property type="term" value="F:transmembrane transporter activity"/>
    <property type="evidence" value="ECO:0007669"/>
    <property type="project" value="InterPro"/>
</dbReference>
<evidence type="ECO:0000256" key="2">
    <source>
        <dbReference type="ARBA" id="ARBA00007935"/>
    </source>
</evidence>
<name>Z9JWV8_9MICO</name>
<dbReference type="Gene3D" id="1.10.3470.10">
    <property type="entry name" value="ABC transporter involved in vitamin B12 uptake, BtuC"/>
    <property type="match status" value="1"/>
</dbReference>
<dbReference type="HOGENOM" id="CLU_013016_1_1_11"/>
<evidence type="ECO:0000313" key="9">
    <source>
        <dbReference type="EMBL" id="EWS82286.1"/>
    </source>
</evidence>
<evidence type="ECO:0000256" key="6">
    <source>
        <dbReference type="ARBA" id="ARBA00022989"/>
    </source>
</evidence>
<gene>
    <name evidence="9" type="ORF">BF93_11745</name>
</gene>
<sequence length="382" mass="38961">MSAGPDLARRPLRRAEGRLPLRRGPISLVLRPRALIVAGILLAVICLLTVVALGSGTYRLAPAEVLEVLRGGGRPMDRTVVLQWRLPRAVAAVALGALLGISGGLFQTVTRNPLASPDILGLANGAFTGMLLTLVLVSSSWPLLSAGAVLGGAATALLIWALARTGGVQGFRLIVVGIGVSAMLASLNTWMLLQIELETAMFAAAWGAGTLNGLTAPPVIGAVLCAVPLLAVLAVLGPSLRQLDLGDDMAAASGVRPARVRSAALLIAVALVSLATAVIGPVSFIALAAPQIARRLARAPHLSPMLSGLTGAALLLLSDLVAEHLLPLLARTREAVAAALPALAAHLPAGPAPVPLPAGVVTVSVGGLYLVLTLIQEIRRRA</sequence>
<feature type="transmembrane region" description="Helical" evidence="8">
    <location>
        <begin position="86"/>
        <end position="107"/>
    </location>
</feature>
<feature type="transmembrane region" description="Helical" evidence="8">
    <location>
        <begin position="213"/>
        <end position="236"/>
    </location>
</feature>
<dbReference type="InterPro" id="IPR037294">
    <property type="entry name" value="ABC_BtuC-like"/>
</dbReference>
<proteinExistence type="inferred from homology"/>
<evidence type="ECO:0000256" key="8">
    <source>
        <dbReference type="SAM" id="Phobius"/>
    </source>
</evidence>
<dbReference type="SUPFAM" id="SSF81345">
    <property type="entry name" value="ABC transporter involved in vitamin B12 uptake, BtuC"/>
    <property type="match status" value="1"/>
</dbReference>
<dbReference type="PANTHER" id="PTHR30472:SF24">
    <property type="entry name" value="FERRIC ENTEROBACTIN TRANSPORT SYSTEM PERMEASE PROTEIN FEPG"/>
    <property type="match status" value="1"/>
</dbReference>
<protein>
    <submittedName>
        <fullName evidence="9">Iron ABC transporter permease</fullName>
    </submittedName>
</protein>
<feature type="transmembrane region" description="Helical" evidence="8">
    <location>
        <begin position="119"/>
        <end position="137"/>
    </location>
</feature>
<evidence type="ECO:0000256" key="1">
    <source>
        <dbReference type="ARBA" id="ARBA00004651"/>
    </source>
</evidence>
<evidence type="ECO:0000313" key="10">
    <source>
        <dbReference type="Proteomes" id="UP000023067"/>
    </source>
</evidence>
<keyword evidence="6 8" id="KW-1133">Transmembrane helix</keyword>
<feature type="transmembrane region" description="Helical" evidence="8">
    <location>
        <begin position="356"/>
        <end position="375"/>
    </location>
</feature>